<gene>
    <name evidence="2" type="ORF">KCU98_g1377</name>
</gene>
<feature type="region of interest" description="Disordered" evidence="1">
    <location>
        <begin position="79"/>
        <end position="121"/>
    </location>
</feature>
<protein>
    <submittedName>
        <fullName evidence="2">Uncharacterized protein</fullName>
    </submittedName>
</protein>
<name>A0A9P8K244_AURME</name>
<evidence type="ECO:0000313" key="2">
    <source>
        <dbReference type="EMBL" id="KAG9990126.1"/>
    </source>
</evidence>
<feature type="non-terminal residue" evidence="2">
    <location>
        <position position="1"/>
    </location>
</feature>
<feature type="compositionally biased region" description="Basic and acidic residues" evidence="1">
    <location>
        <begin position="99"/>
        <end position="113"/>
    </location>
</feature>
<dbReference type="EMBL" id="JAHFXS010000046">
    <property type="protein sequence ID" value="KAG9990126.1"/>
    <property type="molecule type" value="Genomic_DNA"/>
</dbReference>
<dbReference type="AlphaFoldDB" id="A0A9P8K244"/>
<feature type="region of interest" description="Disordered" evidence="1">
    <location>
        <begin position="1"/>
        <end position="54"/>
    </location>
</feature>
<keyword evidence="3" id="KW-1185">Reference proteome</keyword>
<sequence length="121" mass="12948">MSNPIIARLSRVDNDDDDDEGVRLSHPATGTHSGSTHSEAERSCNESAARPVATPFVNRQNLALSSLPNKKKMEVIDLCESDENNPQKVTAAEAVSTPKIREGGHDTAPKSDDLQNPSTGV</sequence>
<evidence type="ECO:0000256" key="1">
    <source>
        <dbReference type="SAM" id="MobiDB-lite"/>
    </source>
</evidence>
<organism evidence="2 3">
    <name type="scientific">Aureobasidium melanogenum</name>
    <name type="common">Aureobasidium pullulans var. melanogenum</name>
    <dbReference type="NCBI Taxonomy" id="46634"/>
    <lineage>
        <taxon>Eukaryota</taxon>
        <taxon>Fungi</taxon>
        <taxon>Dikarya</taxon>
        <taxon>Ascomycota</taxon>
        <taxon>Pezizomycotina</taxon>
        <taxon>Dothideomycetes</taxon>
        <taxon>Dothideomycetidae</taxon>
        <taxon>Dothideales</taxon>
        <taxon>Saccotheciaceae</taxon>
        <taxon>Aureobasidium</taxon>
    </lineage>
</organism>
<dbReference type="Proteomes" id="UP000729357">
    <property type="component" value="Unassembled WGS sequence"/>
</dbReference>
<reference evidence="2" key="2">
    <citation type="submission" date="2021-08" db="EMBL/GenBank/DDBJ databases">
        <authorList>
            <person name="Gostincar C."/>
            <person name="Sun X."/>
            <person name="Song Z."/>
            <person name="Gunde-Cimerman N."/>
        </authorList>
    </citation>
    <scope>NUCLEOTIDE SEQUENCE</scope>
    <source>
        <strain evidence="2">EXF-9298</strain>
    </source>
</reference>
<comment type="caution">
    <text evidence="2">The sequence shown here is derived from an EMBL/GenBank/DDBJ whole genome shotgun (WGS) entry which is preliminary data.</text>
</comment>
<feature type="compositionally biased region" description="Polar residues" evidence="1">
    <location>
        <begin position="28"/>
        <end position="37"/>
    </location>
</feature>
<reference evidence="2" key="1">
    <citation type="journal article" date="2021" name="J Fungi (Basel)">
        <title>Virulence traits and population genomics of the black yeast Aureobasidium melanogenum.</title>
        <authorList>
            <person name="Cernosa A."/>
            <person name="Sun X."/>
            <person name="Gostincar C."/>
            <person name="Fang C."/>
            <person name="Gunde-Cimerman N."/>
            <person name="Song Z."/>
        </authorList>
    </citation>
    <scope>NUCLEOTIDE SEQUENCE</scope>
    <source>
        <strain evidence="2">EXF-9298</strain>
    </source>
</reference>
<evidence type="ECO:0000313" key="3">
    <source>
        <dbReference type="Proteomes" id="UP000729357"/>
    </source>
</evidence>
<proteinExistence type="predicted"/>
<accession>A0A9P8K244</accession>